<gene>
    <name evidence="2" type="ORF">J2W91_004839</name>
</gene>
<dbReference type="GO" id="GO:0042602">
    <property type="term" value="F:riboflavin reductase (NADPH) activity"/>
    <property type="evidence" value="ECO:0007669"/>
    <property type="project" value="TreeGrafter"/>
</dbReference>
<name>A0AAP5H7R5_PAEAM</name>
<evidence type="ECO:0000313" key="2">
    <source>
        <dbReference type="EMBL" id="MDR6726328.1"/>
    </source>
</evidence>
<evidence type="ECO:0000259" key="1">
    <source>
        <dbReference type="Pfam" id="PF13460"/>
    </source>
</evidence>
<dbReference type="InterPro" id="IPR036291">
    <property type="entry name" value="NAD(P)-bd_dom_sf"/>
</dbReference>
<comment type="caution">
    <text evidence="2">The sequence shown here is derived from an EMBL/GenBank/DDBJ whole genome shotgun (WGS) entry which is preliminary data.</text>
</comment>
<dbReference type="PANTHER" id="PTHR43355:SF2">
    <property type="entry name" value="FLAVIN REDUCTASE (NADPH)"/>
    <property type="match status" value="1"/>
</dbReference>
<protein>
    <submittedName>
        <fullName evidence="2">NADH-flavin reductase</fullName>
    </submittedName>
</protein>
<dbReference type="SUPFAM" id="SSF51735">
    <property type="entry name" value="NAD(P)-binding Rossmann-fold domains"/>
    <property type="match status" value="1"/>
</dbReference>
<dbReference type="InterPro" id="IPR051606">
    <property type="entry name" value="Polyketide_Oxido-like"/>
</dbReference>
<dbReference type="RefSeq" id="WP_310144514.1">
    <property type="nucleotide sequence ID" value="NZ_JAVDTR010000016.1"/>
</dbReference>
<dbReference type="PANTHER" id="PTHR43355">
    <property type="entry name" value="FLAVIN REDUCTASE (NADPH)"/>
    <property type="match status" value="1"/>
</dbReference>
<evidence type="ECO:0000313" key="3">
    <source>
        <dbReference type="Proteomes" id="UP001254832"/>
    </source>
</evidence>
<sequence>MNIIVFGATGKTGRDIVAGALNNGHQVTAFVRNPSKLSMTHPNLHVHTGEITNMEDIDRVTKAQHYDVAYSAIGSKGMFKREPILIQAMHNMVKTSEQNDVGKFIHISFAGVRSDAGKLGLLYKLIVPNVMRNLLHDHREKDAVIKQSSLNWVLVQPPILTVEPYSGKYVHEVHIQPDKSRKLKMSRANLADFMLKLANDSTYDRKEVFVTE</sequence>
<reference evidence="2" key="1">
    <citation type="submission" date="2023-07" db="EMBL/GenBank/DDBJ databases">
        <title>Sorghum-associated microbial communities from plants grown in Nebraska, USA.</title>
        <authorList>
            <person name="Schachtman D."/>
        </authorList>
    </citation>
    <scope>NUCLEOTIDE SEQUENCE</scope>
    <source>
        <strain evidence="2">BE80</strain>
    </source>
</reference>
<organism evidence="2 3">
    <name type="scientific">Paenibacillus amylolyticus</name>
    <dbReference type="NCBI Taxonomy" id="1451"/>
    <lineage>
        <taxon>Bacteria</taxon>
        <taxon>Bacillati</taxon>
        <taxon>Bacillota</taxon>
        <taxon>Bacilli</taxon>
        <taxon>Bacillales</taxon>
        <taxon>Paenibacillaceae</taxon>
        <taxon>Paenibacillus</taxon>
    </lineage>
</organism>
<dbReference type="GO" id="GO:0004074">
    <property type="term" value="F:biliverdin reductase [NAD(P)H] activity"/>
    <property type="evidence" value="ECO:0007669"/>
    <property type="project" value="TreeGrafter"/>
</dbReference>
<feature type="domain" description="NAD(P)-binding" evidence="1">
    <location>
        <begin position="7"/>
        <end position="200"/>
    </location>
</feature>
<dbReference type="Gene3D" id="3.40.50.720">
    <property type="entry name" value="NAD(P)-binding Rossmann-like Domain"/>
    <property type="match status" value="1"/>
</dbReference>
<dbReference type="InterPro" id="IPR016040">
    <property type="entry name" value="NAD(P)-bd_dom"/>
</dbReference>
<proteinExistence type="predicted"/>
<dbReference type="EMBL" id="JAVDTR010000016">
    <property type="protein sequence ID" value="MDR6726328.1"/>
    <property type="molecule type" value="Genomic_DNA"/>
</dbReference>
<dbReference type="Pfam" id="PF13460">
    <property type="entry name" value="NAD_binding_10"/>
    <property type="match status" value="1"/>
</dbReference>
<dbReference type="Proteomes" id="UP001254832">
    <property type="component" value="Unassembled WGS sequence"/>
</dbReference>
<accession>A0AAP5H7R5</accession>
<dbReference type="AlphaFoldDB" id="A0AAP5H7R5"/>